<dbReference type="CDD" id="cd08168">
    <property type="entry name" value="Cytochrom_C3"/>
    <property type="match status" value="1"/>
</dbReference>
<dbReference type="EMBL" id="JABFCZ010000014">
    <property type="protein sequence ID" value="MBD1547346.1"/>
    <property type="molecule type" value="Genomic_DNA"/>
</dbReference>
<accession>A0A926P4J0</accession>
<feature type="transmembrane region" description="Helical" evidence="2">
    <location>
        <begin position="102"/>
        <end position="125"/>
    </location>
</feature>
<evidence type="ECO:0000256" key="2">
    <source>
        <dbReference type="SAM" id="Phobius"/>
    </source>
</evidence>
<dbReference type="Proteomes" id="UP000598467">
    <property type="component" value="Unassembled WGS sequence"/>
</dbReference>
<proteinExistence type="predicted"/>
<evidence type="ECO:0000313" key="4">
    <source>
        <dbReference type="Proteomes" id="UP000598467"/>
    </source>
</evidence>
<keyword evidence="2" id="KW-0812">Transmembrane</keyword>
<feature type="compositionally biased region" description="Basic and acidic residues" evidence="1">
    <location>
        <begin position="505"/>
        <end position="527"/>
    </location>
</feature>
<evidence type="ECO:0008006" key="5">
    <source>
        <dbReference type="Google" id="ProtNLM"/>
    </source>
</evidence>
<feature type="compositionally biased region" description="Low complexity" evidence="1">
    <location>
        <begin position="545"/>
        <end position="574"/>
    </location>
</feature>
<keyword evidence="2" id="KW-0472">Membrane</keyword>
<gene>
    <name evidence="3" type="ORF">HK439_13850</name>
</gene>
<dbReference type="AlphaFoldDB" id="A0A926P4J0"/>
<evidence type="ECO:0000256" key="1">
    <source>
        <dbReference type="SAM" id="MobiDB-lite"/>
    </source>
</evidence>
<feature type="compositionally biased region" description="Low complexity" evidence="1">
    <location>
        <begin position="658"/>
        <end position="680"/>
    </location>
</feature>
<feature type="region of interest" description="Disordered" evidence="1">
    <location>
        <begin position="505"/>
        <end position="707"/>
    </location>
</feature>
<name>A0A926P4J0_9HYPH</name>
<evidence type="ECO:0000313" key="3">
    <source>
        <dbReference type="EMBL" id="MBD1547346.1"/>
    </source>
</evidence>
<keyword evidence="2" id="KW-1133">Transmembrane helix</keyword>
<organism evidence="3 4">
    <name type="scientific">Roseibium aggregatum</name>
    <dbReference type="NCBI Taxonomy" id="187304"/>
    <lineage>
        <taxon>Bacteria</taxon>
        <taxon>Pseudomonadati</taxon>
        <taxon>Pseudomonadota</taxon>
        <taxon>Alphaproteobacteria</taxon>
        <taxon>Hyphomicrobiales</taxon>
        <taxon>Stappiaceae</taxon>
        <taxon>Roseibium</taxon>
    </lineage>
</organism>
<dbReference type="RefSeq" id="WP_190292101.1">
    <property type="nucleotide sequence ID" value="NZ_JABFCZ010000014.1"/>
</dbReference>
<sequence length="888" mass="94567">MTVLQKFGFRDSPYQRPQDKWVCGHLAEGKPCPLGPDMHGKCGAAAACKPHLVDGRWRCTRSQLKGGPCESGPLPDGRCCQQQEPCVPQPSLRTRRGRMARWAAALAVGLVVLIVASSQAGRLLMPGPLSSSHASLTNCDACHAGVKADKLGWLHSFAASTSAKENANLCVACHNVGNAPFSPHTNPVERLEKLTAAYNDGPDGKTIQNDSWVHRISFAPPKQASGKTEIYCATCHQEHERGVHSLTTVSNLRCQTCHVSKFGEFVNTHPQFTNYPFNRRTRIIFDHKSHFGTHFPKAAETAPASVPGTCMDCHQPGADQKYMEVRSFDTMCSSCHEGDILGTTRVSGPKGINFLAVPGLDVATLEERHIDIGSWPEYSEARLTAFMKALLAKDKSGKSVADPIAKLDLLDLTDASDEDLANVAKFAWSVKGLFARFENQGIMKAMHMPSDDKGTDMDRLDMSYLTGLISHDVIASANRDWFPNLQDDLEKHDKGLPTVEFEAQQKEAETKAQEEAEKAKAAAEAAEHASASSTGQGDDGGSILGGDESSSDGDILGSSDDLSGSGDSGADLLGQPAGADEAGGSLLTQPAGADEAGAGLLSQPAGADEAGAGLLSQPAGADEDGGGLLSQPAGADEDGAGLLSQPAGADEIGAGLLSEPAGAGEDAGAPDSSNGDILSGDTGGGGLEVPASDTDQPSAEHEQAHFNPETWAELGGWYRQDFTIRYRPMGHADRFLRSWLDYTGTAFGTERQGMLAPVFNQLSSPDAVGRCTKCHSVDDESGTQHVKWKPFNSGRVKDRFTKFSHEPHIDAVGEKGCRTCHELDPAPDTYLKTYEGDNPAVFSPTFSPIEKNMCTDCHTDEAAGETCTLCHNYHATEFGKPLVQTKLP</sequence>
<comment type="caution">
    <text evidence="3">The sequence shown here is derived from an EMBL/GenBank/DDBJ whole genome shotgun (WGS) entry which is preliminary data.</text>
</comment>
<dbReference type="SUPFAM" id="SSF48695">
    <property type="entry name" value="Multiheme cytochromes"/>
    <property type="match status" value="2"/>
</dbReference>
<protein>
    <recommendedName>
        <fullName evidence="5">Doubled CXXCH motif domain-containing protein</fullName>
    </recommendedName>
</protein>
<reference evidence="3" key="1">
    <citation type="submission" date="2020-05" db="EMBL/GenBank/DDBJ databases">
        <title>Identification of trans-AT polyketide cluster in two marine bacteria, producers of a novel glutaramide-containing polyketide sesbanimide D and analogs.</title>
        <authorList>
            <person name="Kacar D."/>
            <person name="Rodriguez P."/>
            <person name="Canedo L."/>
            <person name="Gonzalez E."/>
            <person name="Galan B."/>
            <person name="De La Calle F."/>
            <person name="Garcia J.L."/>
        </authorList>
    </citation>
    <scope>NUCLEOTIDE SEQUENCE</scope>
    <source>
        <strain evidence="3">PHM038</strain>
    </source>
</reference>
<dbReference type="InterPro" id="IPR036280">
    <property type="entry name" value="Multihaem_cyt_sf"/>
</dbReference>
<dbReference type="Gene3D" id="3.90.10.10">
    <property type="entry name" value="Cytochrome C3"/>
    <property type="match status" value="2"/>
</dbReference>